<proteinExistence type="predicted"/>
<dbReference type="OrthoDB" id="840460at2"/>
<reference evidence="2 3" key="1">
    <citation type="submission" date="2019-06" db="EMBL/GenBank/DDBJ databases">
        <title>Echinicola alkalisoli sp. nov. isolated from saline soil.</title>
        <authorList>
            <person name="Sun J.-Q."/>
            <person name="Xu L."/>
        </authorList>
    </citation>
    <scope>NUCLEOTIDE SEQUENCE [LARGE SCALE GENOMIC DNA]</scope>
    <source>
        <strain evidence="2 3">LN3S3</strain>
    </source>
</reference>
<keyword evidence="1" id="KW-1133">Transmembrane helix</keyword>
<dbReference type="KEGG" id="echi:FKX85_03110"/>
<dbReference type="RefSeq" id="WP_141613339.1">
    <property type="nucleotide sequence ID" value="NZ_CP041253.1"/>
</dbReference>
<organism evidence="2 3">
    <name type="scientific">Echinicola soli</name>
    <dbReference type="NCBI Taxonomy" id="2591634"/>
    <lineage>
        <taxon>Bacteria</taxon>
        <taxon>Pseudomonadati</taxon>
        <taxon>Bacteroidota</taxon>
        <taxon>Cytophagia</taxon>
        <taxon>Cytophagales</taxon>
        <taxon>Cyclobacteriaceae</taxon>
        <taxon>Echinicola</taxon>
    </lineage>
</organism>
<feature type="transmembrane region" description="Helical" evidence="1">
    <location>
        <begin position="50"/>
        <end position="73"/>
    </location>
</feature>
<keyword evidence="3" id="KW-1185">Reference proteome</keyword>
<evidence type="ECO:0000313" key="2">
    <source>
        <dbReference type="EMBL" id="QDH78077.1"/>
    </source>
</evidence>
<name>A0A514CE35_9BACT</name>
<sequence>MKSFEQNAFDLKEMGVEEISDLQQNEINGGLSLTLPSLSSLSLPSVDASAGLGLSLAAVLGGLTVGLGLNLGLSVDA</sequence>
<keyword evidence="1" id="KW-0812">Transmembrane</keyword>
<dbReference type="AlphaFoldDB" id="A0A514CE35"/>
<accession>A0A514CE35</accession>
<dbReference type="EMBL" id="CP041253">
    <property type="protein sequence ID" value="QDH78077.1"/>
    <property type="molecule type" value="Genomic_DNA"/>
</dbReference>
<protein>
    <submittedName>
        <fullName evidence="2">Uncharacterized protein</fullName>
    </submittedName>
</protein>
<gene>
    <name evidence="2" type="ORF">FKX85_03110</name>
</gene>
<dbReference type="Proteomes" id="UP000316614">
    <property type="component" value="Chromosome"/>
</dbReference>
<evidence type="ECO:0000256" key="1">
    <source>
        <dbReference type="SAM" id="Phobius"/>
    </source>
</evidence>
<keyword evidence="1" id="KW-0472">Membrane</keyword>
<evidence type="ECO:0000313" key="3">
    <source>
        <dbReference type="Proteomes" id="UP000316614"/>
    </source>
</evidence>